<reference evidence="7" key="1">
    <citation type="journal article" date="2008" name="Nat. Genet.">
        <title>The Pristionchus pacificus genome provides a unique perspective on nematode lifestyle and parasitism.</title>
        <authorList>
            <person name="Dieterich C."/>
            <person name="Clifton S.W."/>
            <person name="Schuster L.N."/>
            <person name="Chinwalla A."/>
            <person name="Delehaunty K."/>
            <person name="Dinkelacker I."/>
            <person name="Fulton L."/>
            <person name="Fulton R."/>
            <person name="Godfrey J."/>
            <person name="Minx P."/>
            <person name="Mitreva M."/>
            <person name="Roeseler W."/>
            <person name="Tian H."/>
            <person name="Witte H."/>
            <person name="Yang S.P."/>
            <person name="Wilson R.K."/>
            <person name="Sommer R.J."/>
        </authorList>
    </citation>
    <scope>NUCLEOTIDE SEQUENCE [LARGE SCALE GENOMIC DNA]</scope>
    <source>
        <strain evidence="7">PS312</strain>
    </source>
</reference>
<evidence type="ECO:0000313" key="7">
    <source>
        <dbReference type="Proteomes" id="UP000005239"/>
    </source>
</evidence>
<dbReference type="FunFam" id="1.10.510.10:FF:001020">
    <property type="entry name" value="Transmembrane ion channel"/>
    <property type="match status" value="1"/>
</dbReference>
<dbReference type="InterPro" id="IPR008271">
    <property type="entry name" value="Ser/Thr_kinase_AS"/>
</dbReference>
<dbReference type="InterPro" id="IPR017441">
    <property type="entry name" value="Protein_kinase_ATP_BS"/>
</dbReference>
<dbReference type="InterPro" id="IPR011009">
    <property type="entry name" value="Kinase-like_dom_sf"/>
</dbReference>
<dbReference type="EnsemblMetazoa" id="PPA21010.1">
    <property type="protein sequence ID" value="PPA21010.1"/>
    <property type="gene ID" value="WBGene00110564"/>
</dbReference>
<dbReference type="PROSITE" id="PS50011">
    <property type="entry name" value="PROTEIN_KINASE_DOM"/>
    <property type="match status" value="1"/>
</dbReference>
<evidence type="ECO:0000313" key="6">
    <source>
        <dbReference type="EnsemblMetazoa" id="PPA21010.1"/>
    </source>
</evidence>
<dbReference type="Proteomes" id="UP000005239">
    <property type="component" value="Unassembled WGS sequence"/>
</dbReference>
<dbReference type="SMART" id="SM00220">
    <property type="entry name" value="S_TKc"/>
    <property type="match status" value="1"/>
</dbReference>
<dbReference type="Pfam" id="PF00069">
    <property type="entry name" value="Pkinase"/>
    <property type="match status" value="1"/>
</dbReference>
<reference evidence="6" key="2">
    <citation type="submission" date="2022-06" db="UniProtKB">
        <authorList>
            <consortium name="EnsemblMetazoa"/>
        </authorList>
    </citation>
    <scope>IDENTIFICATION</scope>
    <source>
        <strain evidence="6">PS312</strain>
    </source>
</reference>
<dbReference type="InterPro" id="IPR050339">
    <property type="entry name" value="CC_SR_Kinase"/>
</dbReference>
<dbReference type="Gene3D" id="1.10.510.10">
    <property type="entry name" value="Transferase(Phosphotransferase) domain 1"/>
    <property type="match status" value="1"/>
</dbReference>
<name>A0A2A6B6H5_PRIPA</name>
<dbReference type="GO" id="GO:0005634">
    <property type="term" value="C:nucleus"/>
    <property type="evidence" value="ECO:0000318"/>
    <property type="project" value="GO_Central"/>
</dbReference>
<comment type="similarity">
    <text evidence="5">Belongs to the protein kinase superfamily. Ser/Thr protein kinase family. GCN2 subfamily.</text>
</comment>
<dbReference type="AlphaFoldDB" id="A0A2A6B6H5"/>
<keyword evidence="3" id="KW-0418">Kinase</keyword>
<keyword evidence="4" id="KW-0067">ATP-binding</keyword>
<keyword evidence="7" id="KW-1185">Reference proteome</keyword>
<evidence type="ECO:0000256" key="5">
    <source>
        <dbReference type="ARBA" id="ARBA00037982"/>
    </source>
</evidence>
<dbReference type="PANTHER" id="PTHR11042:SF91">
    <property type="entry name" value="EUKARYOTIC TRANSLATION INITIATION FACTOR 2-ALPHA KINASE"/>
    <property type="match status" value="1"/>
</dbReference>
<keyword evidence="1" id="KW-0808">Transferase</keyword>
<evidence type="ECO:0000256" key="4">
    <source>
        <dbReference type="ARBA" id="ARBA00022840"/>
    </source>
</evidence>
<dbReference type="SUPFAM" id="SSF56112">
    <property type="entry name" value="Protein kinase-like (PK-like)"/>
    <property type="match status" value="1"/>
</dbReference>
<dbReference type="FunFam" id="3.30.200.20:FF:000706">
    <property type="entry name" value="Protein kinase"/>
    <property type="match status" value="1"/>
</dbReference>
<dbReference type="Gene3D" id="3.30.200.20">
    <property type="entry name" value="Phosphorylase Kinase, domain 1"/>
    <property type="match status" value="1"/>
</dbReference>
<dbReference type="GO" id="GO:0005737">
    <property type="term" value="C:cytoplasm"/>
    <property type="evidence" value="ECO:0000318"/>
    <property type="project" value="GO_Central"/>
</dbReference>
<dbReference type="GO" id="GO:0005524">
    <property type="term" value="F:ATP binding"/>
    <property type="evidence" value="ECO:0007669"/>
    <property type="project" value="UniProtKB-UniRule"/>
</dbReference>
<dbReference type="GO" id="GO:0006446">
    <property type="term" value="P:regulation of translational initiation"/>
    <property type="evidence" value="ECO:0000318"/>
    <property type="project" value="GO_Central"/>
</dbReference>
<sequence length="706" mass="81271">MAVIELNKFPLMVNDIFSEKEQTLPDNTTCYQLENGRFFLFKLGSPHTLSTVVEDAKSNHRKVDIILPIIEEELVCAGPFRDALYFYSTDHQKRAYTFYRAAFNEQEETIQLKRATKLFDSHINSLFTRAKLFGKSINWHVKSVNENDVFFMHNDKQFVVKKGQQLTYTLEYSTPVFGNAEIKMAKPENATIYSRRNGFLYIIAGEELYVFNESKLLDKLKIHPLGYVRSEETITDAIFSRSDPVDPQHFSSLVRIVGVYGQFLVFCAANAEGGPIHLWQLQIPEQYYDRAAYIKWAKSGETNNFIFRNSDGIEALKMLSFLITQKPSSGTVPENLKKRRTVPQRRIADKTAIRKREIAPSMKKSKELSNREEPSEVNATKEEEKEEENIKEIQMSTLKLTENVVPATEFHSKFANEFTVGKIIGVGGFGCVFKARNKYDEWNYAVKRVAVAANAIDKALREVRAMARLEHPGIVGYKGMWIETPPEGWQHDADVKMLKQMGSTKRRIEFNSKYVTFRDDDVFMYIQMQLCNHSLSDWLIEHDEQSSRSVHQMKAWFKQIVSAVNYMHLNDIVHRDLKPSNILFADSEILKVCDLGIATKRSDEDDIDTDVSRSMAGTKLYMSPEQLYGKHHSSKTDVFTLGLILAELLVVMSTSMRNKIFDNFRRGNQCTLIEDSRAEEFIGRITRVNPNDRPSCKEMIDHIFLA</sequence>
<dbReference type="GO" id="GO:0017148">
    <property type="term" value="P:negative regulation of translation"/>
    <property type="evidence" value="ECO:0000318"/>
    <property type="project" value="GO_Central"/>
</dbReference>
<gene>
    <name evidence="6" type="primary">WBGene00110564</name>
</gene>
<evidence type="ECO:0000256" key="1">
    <source>
        <dbReference type="ARBA" id="ARBA00022679"/>
    </source>
</evidence>
<dbReference type="PROSITE" id="PS00108">
    <property type="entry name" value="PROTEIN_KINASE_ST"/>
    <property type="match status" value="1"/>
</dbReference>
<dbReference type="PROSITE" id="PS00107">
    <property type="entry name" value="PROTEIN_KINASE_ATP"/>
    <property type="match status" value="1"/>
</dbReference>
<protein>
    <submittedName>
        <fullName evidence="6">Protein kinase domain-containing protein</fullName>
    </submittedName>
</protein>
<dbReference type="OrthoDB" id="5864419at2759"/>
<evidence type="ECO:0000256" key="3">
    <source>
        <dbReference type="ARBA" id="ARBA00022777"/>
    </source>
</evidence>
<keyword evidence="2" id="KW-0547">Nucleotide-binding</keyword>
<evidence type="ECO:0000256" key="2">
    <source>
        <dbReference type="ARBA" id="ARBA00022741"/>
    </source>
</evidence>
<dbReference type="PANTHER" id="PTHR11042">
    <property type="entry name" value="EUKARYOTIC TRANSLATION INITIATION FACTOR 2-ALPHA KINASE EIF2-ALPHA KINASE -RELATED"/>
    <property type="match status" value="1"/>
</dbReference>
<dbReference type="GO" id="GO:0004694">
    <property type="term" value="F:eukaryotic translation initiation factor 2alpha kinase activity"/>
    <property type="evidence" value="ECO:0000318"/>
    <property type="project" value="GO_Central"/>
</dbReference>
<accession>A0A2A6B6H5</accession>
<dbReference type="InterPro" id="IPR000719">
    <property type="entry name" value="Prot_kinase_dom"/>
</dbReference>
<proteinExistence type="inferred from homology"/>
<accession>A0A8R1UD79</accession>
<organism evidence="6 7">
    <name type="scientific">Pristionchus pacificus</name>
    <name type="common">Parasitic nematode worm</name>
    <dbReference type="NCBI Taxonomy" id="54126"/>
    <lineage>
        <taxon>Eukaryota</taxon>
        <taxon>Metazoa</taxon>
        <taxon>Ecdysozoa</taxon>
        <taxon>Nematoda</taxon>
        <taxon>Chromadorea</taxon>
        <taxon>Rhabditida</taxon>
        <taxon>Rhabditina</taxon>
        <taxon>Diplogasteromorpha</taxon>
        <taxon>Diplogasteroidea</taxon>
        <taxon>Neodiplogasteridae</taxon>
        <taxon>Pristionchus</taxon>
    </lineage>
</organism>